<protein>
    <submittedName>
        <fullName evidence="2">Uncharacterized protein</fullName>
    </submittedName>
</protein>
<proteinExistence type="predicted"/>
<evidence type="ECO:0000313" key="3">
    <source>
        <dbReference type="Proteomes" id="UP001396334"/>
    </source>
</evidence>
<comment type="caution">
    <text evidence="2">The sequence shown here is derived from an EMBL/GenBank/DDBJ whole genome shotgun (WGS) entry which is preliminary data.</text>
</comment>
<reference evidence="2 3" key="1">
    <citation type="journal article" date="2024" name="G3 (Bethesda)">
        <title>Genome assembly of Hibiscus sabdariffa L. provides insights into metabolisms of medicinal natural products.</title>
        <authorList>
            <person name="Kim T."/>
        </authorList>
    </citation>
    <scope>NUCLEOTIDE SEQUENCE [LARGE SCALE GENOMIC DNA]</scope>
    <source>
        <strain evidence="2">TK-2024</strain>
        <tissue evidence="2">Old leaves</tissue>
    </source>
</reference>
<name>A0ABR2RC02_9ROSI</name>
<gene>
    <name evidence="2" type="ORF">V6N11_036992</name>
</gene>
<feature type="compositionally biased region" description="Basic and acidic residues" evidence="1">
    <location>
        <begin position="52"/>
        <end position="65"/>
    </location>
</feature>
<feature type="compositionally biased region" description="Polar residues" evidence="1">
    <location>
        <begin position="136"/>
        <end position="149"/>
    </location>
</feature>
<evidence type="ECO:0000313" key="2">
    <source>
        <dbReference type="EMBL" id="KAK9010485.1"/>
    </source>
</evidence>
<dbReference type="Proteomes" id="UP001396334">
    <property type="component" value="Unassembled WGS sequence"/>
</dbReference>
<keyword evidence="3" id="KW-1185">Reference proteome</keyword>
<sequence>MGAATDMKKSQSVLHSHEDTQVENTACAPRYFPGRVDSDTRNVTTDGPSSAERVEPDDGCERAMMPEESVQQSTNMQENPAASSGNNSMFYNDENFNNAVVDSTAQEEDGPCMEAGVPFNQENFESDIQMDESQVAAPTTGNGRDTQSYLHGSVENLSASLKGKQPSSNLT</sequence>
<feature type="compositionally biased region" description="Polar residues" evidence="1">
    <location>
        <begin position="69"/>
        <end position="104"/>
    </location>
</feature>
<feature type="region of interest" description="Disordered" evidence="1">
    <location>
        <begin position="1"/>
        <end position="149"/>
    </location>
</feature>
<evidence type="ECO:0000256" key="1">
    <source>
        <dbReference type="SAM" id="MobiDB-lite"/>
    </source>
</evidence>
<accession>A0ABR2RC02</accession>
<dbReference type="EMBL" id="JBBPBN010000024">
    <property type="protein sequence ID" value="KAK9010485.1"/>
    <property type="molecule type" value="Genomic_DNA"/>
</dbReference>
<organism evidence="2 3">
    <name type="scientific">Hibiscus sabdariffa</name>
    <name type="common">roselle</name>
    <dbReference type="NCBI Taxonomy" id="183260"/>
    <lineage>
        <taxon>Eukaryota</taxon>
        <taxon>Viridiplantae</taxon>
        <taxon>Streptophyta</taxon>
        <taxon>Embryophyta</taxon>
        <taxon>Tracheophyta</taxon>
        <taxon>Spermatophyta</taxon>
        <taxon>Magnoliopsida</taxon>
        <taxon>eudicotyledons</taxon>
        <taxon>Gunneridae</taxon>
        <taxon>Pentapetalae</taxon>
        <taxon>rosids</taxon>
        <taxon>malvids</taxon>
        <taxon>Malvales</taxon>
        <taxon>Malvaceae</taxon>
        <taxon>Malvoideae</taxon>
        <taxon>Hibiscus</taxon>
    </lineage>
</organism>